<dbReference type="GO" id="GO:0005737">
    <property type="term" value="C:cytoplasm"/>
    <property type="evidence" value="ECO:0007669"/>
    <property type="project" value="UniProtKB-SubCell"/>
</dbReference>
<dbReference type="SMR" id="G0SDX2"/>
<dbReference type="FunFam" id="1.10.150.300:FF:000001">
    <property type="entry name" value="Ribosome-binding ATPase YchF"/>
    <property type="match status" value="1"/>
</dbReference>
<dbReference type="InterPro" id="IPR006073">
    <property type="entry name" value="GTP-bd"/>
</dbReference>
<dbReference type="PANTHER" id="PTHR23305">
    <property type="entry name" value="OBG GTPASE FAMILY"/>
    <property type="match status" value="1"/>
</dbReference>
<dbReference type="InterPro" id="IPR012676">
    <property type="entry name" value="TGS-like"/>
</dbReference>
<evidence type="ECO:0000259" key="6">
    <source>
        <dbReference type="PROSITE" id="PS51880"/>
    </source>
</evidence>
<dbReference type="InterPro" id="IPR004396">
    <property type="entry name" value="ATPase_YchF/OLA1"/>
</dbReference>
<dbReference type="SUPFAM" id="SSF81271">
    <property type="entry name" value="TGS-like"/>
    <property type="match status" value="1"/>
</dbReference>
<dbReference type="RefSeq" id="XP_006695668.1">
    <property type="nucleotide sequence ID" value="XM_006695605.1"/>
</dbReference>
<dbReference type="Gene3D" id="3.40.50.300">
    <property type="entry name" value="P-loop containing nucleotide triphosphate hydrolases"/>
    <property type="match status" value="1"/>
</dbReference>
<dbReference type="InterPro" id="IPR023192">
    <property type="entry name" value="TGS-like_dom_sf"/>
</dbReference>
<feature type="region of interest" description="Disordered" evidence="4">
    <location>
        <begin position="572"/>
        <end position="594"/>
    </location>
</feature>
<dbReference type="PANTHER" id="PTHR23305:SF11">
    <property type="entry name" value="OBG-LIKE ATPASE 1"/>
    <property type="match status" value="1"/>
</dbReference>
<keyword evidence="3" id="KW-0378">Hydrolase</keyword>
<dbReference type="Proteomes" id="UP000008066">
    <property type="component" value="Unassembled WGS sequence"/>
</dbReference>
<name>G0SDX2_CHATD</name>
<feature type="domain" description="TGS" evidence="6">
    <location>
        <begin position="443"/>
        <end position="526"/>
    </location>
</feature>
<gene>
    <name evidence="7" type="ORF">CTHT_0053310</name>
</gene>
<dbReference type="GeneID" id="18259369"/>
<evidence type="ECO:0000256" key="4">
    <source>
        <dbReference type="SAM" id="MobiDB-lite"/>
    </source>
</evidence>
<dbReference type="HAMAP" id="MF_00944">
    <property type="entry name" value="YchF_OLA1_ATPase"/>
    <property type="match status" value="1"/>
</dbReference>
<comment type="function">
    <text evidence="3">Hydrolyzes ATP, and can also hydrolyze GTP with lower efficiency. Has lower affinity for GTP.</text>
</comment>
<reference evidence="7 8" key="1">
    <citation type="journal article" date="2011" name="Cell">
        <title>Insight into structure and assembly of the nuclear pore complex by utilizing the genome of a eukaryotic thermophile.</title>
        <authorList>
            <person name="Amlacher S."/>
            <person name="Sarges P."/>
            <person name="Flemming D."/>
            <person name="van Noort V."/>
            <person name="Kunze R."/>
            <person name="Devos D.P."/>
            <person name="Arumugam M."/>
            <person name="Bork P."/>
            <person name="Hurt E."/>
        </authorList>
    </citation>
    <scope>NUCLEOTIDE SEQUENCE [LARGE SCALE GENOMIC DNA]</scope>
    <source>
        <strain evidence="8">DSM 1495 / CBS 144.50 / IMI 039719</strain>
    </source>
</reference>
<dbReference type="HOGENOM" id="CLU_018395_1_2_1"/>
<dbReference type="KEGG" id="cthr:CTHT_0053310"/>
<keyword evidence="1 3" id="KW-0547">Nucleotide-binding</keyword>
<dbReference type="eggNOG" id="KOG1491">
    <property type="taxonomic scope" value="Eukaryota"/>
</dbReference>
<dbReference type="Gene3D" id="1.10.150.300">
    <property type="entry name" value="TGS-like domain"/>
    <property type="match status" value="1"/>
</dbReference>
<evidence type="ECO:0000256" key="1">
    <source>
        <dbReference type="ARBA" id="ARBA00022741"/>
    </source>
</evidence>
<dbReference type="Pfam" id="PF06071">
    <property type="entry name" value="YchF-GTPase_C"/>
    <property type="match status" value="1"/>
</dbReference>
<dbReference type="FunFam" id="3.10.20.30:FF:000001">
    <property type="entry name" value="Ribosome-binding ATPase YchF"/>
    <property type="match status" value="1"/>
</dbReference>
<dbReference type="InterPro" id="IPR031167">
    <property type="entry name" value="G_OBG"/>
</dbReference>
<evidence type="ECO:0000256" key="2">
    <source>
        <dbReference type="ARBA" id="ARBA00022840"/>
    </source>
</evidence>
<feature type="binding site" evidence="3">
    <location>
        <position position="370"/>
    </location>
    <ligand>
        <name>ATP</name>
        <dbReference type="ChEBI" id="CHEBI:30616"/>
    </ligand>
</feature>
<keyword evidence="8" id="KW-1185">Reference proteome</keyword>
<dbReference type="EMBL" id="GL988045">
    <property type="protein sequence ID" value="EGS18723.1"/>
    <property type="molecule type" value="Genomic_DNA"/>
</dbReference>
<comment type="subcellular location">
    <subcellularLocation>
        <location evidence="3">Cytoplasm</location>
    </subcellularLocation>
</comment>
<accession>G0SDX2</accession>
<dbReference type="InterPro" id="IPR004095">
    <property type="entry name" value="TGS"/>
</dbReference>
<comment type="similarity">
    <text evidence="3">Belongs to the TRAFAC class OBG-HflX-like GTPase superfamily. OBG GTPase family. YchF/OLA1 subfamily.</text>
</comment>
<dbReference type="CDD" id="cd04867">
    <property type="entry name" value="TGS_YchF_OLA1"/>
    <property type="match status" value="1"/>
</dbReference>
<evidence type="ECO:0000313" key="7">
    <source>
        <dbReference type="EMBL" id="EGS18723.1"/>
    </source>
</evidence>
<dbReference type="PROSITE" id="PS51880">
    <property type="entry name" value="TGS"/>
    <property type="match status" value="1"/>
</dbReference>
<evidence type="ECO:0000313" key="8">
    <source>
        <dbReference type="Proteomes" id="UP000008066"/>
    </source>
</evidence>
<dbReference type="OrthoDB" id="424823at2759"/>
<dbReference type="PRINTS" id="PR00326">
    <property type="entry name" value="GTP1OBG"/>
</dbReference>
<dbReference type="InterPro" id="IPR012675">
    <property type="entry name" value="Beta-grasp_dom_sf"/>
</dbReference>
<dbReference type="InterPro" id="IPR041706">
    <property type="entry name" value="YchF_N"/>
</dbReference>
<proteinExistence type="inferred from homology"/>
<dbReference type="Pfam" id="PF01926">
    <property type="entry name" value="MMR_HSR1"/>
    <property type="match status" value="1"/>
</dbReference>
<comment type="subunit">
    <text evidence="3">Monomer.</text>
</comment>
<feature type="domain" description="OBG-type G" evidence="5">
    <location>
        <begin position="159"/>
        <end position="422"/>
    </location>
</feature>
<dbReference type="OMA" id="VLRCFDN"/>
<dbReference type="Gene3D" id="3.10.20.30">
    <property type="match status" value="1"/>
</dbReference>
<dbReference type="CDD" id="cd01900">
    <property type="entry name" value="YchF"/>
    <property type="match status" value="1"/>
</dbReference>
<evidence type="ECO:0000259" key="5">
    <source>
        <dbReference type="PROSITE" id="PS51710"/>
    </source>
</evidence>
<dbReference type="GO" id="GO:0005524">
    <property type="term" value="F:ATP binding"/>
    <property type="evidence" value="ECO:0007669"/>
    <property type="project" value="UniProtKB-UniRule"/>
</dbReference>
<dbReference type="SUPFAM" id="SSF52540">
    <property type="entry name" value="P-loop containing nucleoside triphosphate hydrolases"/>
    <property type="match status" value="1"/>
</dbReference>
<dbReference type="AlphaFoldDB" id="G0SDX2"/>
<evidence type="ECO:0000256" key="3">
    <source>
        <dbReference type="HAMAP-Rule" id="MF_03167"/>
    </source>
</evidence>
<feature type="binding site" evidence="3">
    <location>
        <begin position="168"/>
        <end position="173"/>
    </location>
    <ligand>
        <name>ATP</name>
        <dbReference type="ChEBI" id="CHEBI:30616"/>
    </ligand>
</feature>
<organism evidence="8">
    <name type="scientific">Chaetomium thermophilum (strain DSM 1495 / CBS 144.50 / IMI 039719)</name>
    <name type="common">Thermochaetoides thermophila</name>
    <dbReference type="NCBI Taxonomy" id="759272"/>
    <lineage>
        <taxon>Eukaryota</taxon>
        <taxon>Fungi</taxon>
        <taxon>Dikarya</taxon>
        <taxon>Ascomycota</taxon>
        <taxon>Pezizomycotina</taxon>
        <taxon>Sordariomycetes</taxon>
        <taxon>Sordariomycetidae</taxon>
        <taxon>Sordariales</taxon>
        <taxon>Chaetomiaceae</taxon>
        <taxon>Thermochaetoides</taxon>
    </lineage>
</organism>
<dbReference type="PROSITE" id="PS51710">
    <property type="entry name" value="G_OBG"/>
    <property type="match status" value="1"/>
</dbReference>
<dbReference type="NCBIfam" id="TIGR00092">
    <property type="entry name" value="redox-regulated ATPase YchF"/>
    <property type="match status" value="1"/>
</dbReference>
<keyword evidence="2 3" id="KW-0067">ATP-binding</keyword>
<dbReference type="InterPro" id="IPR013029">
    <property type="entry name" value="YchF_C"/>
</dbReference>
<dbReference type="InterPro" id="IPR027417">
    <property type="entry name" value="P-loop_NTPase"/>
</dbReference>
<dbReference type="GO" id="GO:0043023">
    <property type="term" value="F:ribosomal large subunit binding"/>
    <property type="evidence" value="ECO:0007669"/>
    <property type="project" value="UniProtKB-UniRule"/>
</dbReference>
<protein>
    <recommendedName>
        <fullName evidence="3">Obg-like ATPase 1</fullName>
    </recommendedName>
</protein>
<sequence>MRAQLNSKVGQQHKDAALQYSIRMLITTTIGTPAFRLNFTWSRVGFAAALSQQLDPELQPRTLDPARANRARGYPTTSSPFTTTASSSLRSLLFASSSPLFRPFAASSAFCSRHPVLNCTLVVYYNFTRTYAKRAKPKKMPPKQAAQEKVLLGRPGNNLKSGIVGLANVGKSTLFQAITKSNLGNPANFPYATIDPEEARVIVPDDRFDWLCEKYNPKSRVPANLTIYDIAGLTRGASTGAGLGNAFLSHIRAVDAIFEVVRCFDDAEIIHVEGDVDPVRDLNIISEELRLKDIEFVEKALEAQKKKTRQGGQSLQMKKWKEEEATMEKVLAWLKDGKDVRKGDWTPKEVEAINPLFLLTAKPVVFLVNLSERDFIRKKNKHLPKIVEWVKEHAEGDPIIPISAAFEHRLANMSEEEAKEECKRVGADSALPKVIVQMRKALHLHSFFTVGPDEVRQWTIRAGTKAPQAAGVIHSDFEKTFIQAIVYNYTTLKELGDESEVRAKGKMMTKGKDYVVEDGDILLIKAGAAKSIGGLRHLRPANQHTVLPGAWATASKKPSRCMVDTPPTSLFSTAELPNGGGCDDRPFTSTSANL</sequence>
<dbReference type="GO" id="GO:0016887">
    <property type="term" value="F:ATP hydrolysis activity"/>
    <property type="evidence" value="ECO:0007669"/>
    <property type="project" value="UniProtKB-UniRule"/>
</dbReference>
<keyword evidence="3" id="KW-0963">Cytoplasm</keyword>
<dbReference type="GO" id="GO:0005525">
    <property type="term" value="F:GTP binding"/>
    <property type="evidence" value="ECO:0007669"/>
    <property type="project" value="InterPro"/>
</dbReference>
<dbReference type="STRING" id="759272.G0SDX2"/>